<feature type="compositionally biased region" description="Basic and acidic residues" evidence="1">
    <location>
        <begin position="267"/>
        <end position="285"/>
    </location>
</feature>
<feature type="domain" description="CCHC-type" evidence="2">
    <location>
        <begin position="243"/>
        <end position="259"/>
    </location>
</feature>
<feature type="region of interest" description="Disordered" evidence="1">
    <location>
        <begin position="247"/>
        <end position="285"/>
    </location>
</feature>
<dbReference type="GO" id="GO:0003676">
    <property type="term" value="F:nucleic acid binding"/>
    <property type="evidence" value="ECO:0007669"/>
    <property type="project" value="InterPro"/>
</dbReference>
<dbReference type="Gene3D" id="4.10.60.10">
    <property type="entry name" value="Zinc finger, CCHC-type"/>
    <property type="match status" value="1"/>
</dbReference>
<gene>
    <name evidence="3" type="ORF">AWC38_SpisGene16211</name>
</gene>
<dbReference type="SUPFAM" id="SSF52540">
    <property type="entry name" value="P-loop containing nucleoside triphosphate hydrolases"/>
    <property type="match status" value="1"/>
</dbReference>
<dbReference type="Proteomes" id="UP000225706">
    <property type="component" value="Unassembled WGS sequence"/>
</dbReference>
<feature type="domain" description="CCHC-type" evidence="2">
    <location>
        <begin position="221"/>
        <end position="239"/>
    </location>
</feature>
<sequence>MAFSEEEIDLALNNSLATFNVLENFVLKQEQQDAIRQLSRNKDVLAVLPTGFGKSIIFRFGVRVKQLLTKKHCCMVVVCPLKSIVDDQVVEAQEIGLKATSLWDGVPVEELAKFDLIFWSQFVTRLRHVVKDDQGGDQADNQDGDQADNQIRDQVPQRCKSYELRRKLLEKGEHFTLELLLSTAANHERVRSQLENMEGKKDVNFVRDKQEDKGKESAKRACYRCGKVGHFGGDPECPAKGKTCHKCGGADHFGPQCKTKTAKPPKPRREEKTKGRETKKSVCEK</sequence>
<dbReference type="Pfam" id="PF00098">
    <property type="entry name" value="zf-CCHC"/>
    <property type="match status" value="1"/>
</dbReference>
<evidence type="ECO:0000313" key="4">
    <source>
        <dbReference type="Proteomes" id="UP000225706"/>
    </source>
</evidence>
<keyword evidence="4" id="KW-1185">Reference proteome</keyword>
<dbReference type="Gene3D" id="3.40.50.300">
    <property type="entry name" value="P-loop containing nucleotide triphosphate hydrolases"/>
    <property type="match status" value="1"/>
</dbReference>
<dbReference type="GO" id="GO:0008270">
    <property type="term" value="F:zinc ion binding"/>
    <property type="evidence" value="ECO:0007669"/>
    <property type="project" value="InterPro"/>
</dbReference>
<evidence type="ECO:0000256" key="1">
    <source>
        <dbReference type="SAM" id="MobiDB-lite"/>
    </source>
</evidence>
<dbReference type="InterPro" id="IPR001878">
    <property type="entry name" value="Znf_CCHC"/>
</dbReference>
<dbReference type="Pfam" id="PF00270">
    <property type="entry name" value="DEAD"/>
    <property type="match status" value="1"/>
</dbReference>
<dbReference type="AlphaFoldDB" id="A0A2B4RSR5"/>
<dbReference type="SUPFAM" id="SSF57756">
    <property type="entry name" value="Retrovirus zinc finger-like domains"/>
    <property type="match status" value="1"/>
</dbReference>
<comment type="caution">
    <text evidence="3">The sequence shown here is derived from an EMBL/GenBank/DDBJ whole genome shotgun (WGS) entry which is preliminary data.</text>
</comment>
<evidence type="ECO:0000313" key="3">
    <source>
        <dbReference type="EMBL" id="PFX19387.1"/>
    </source>
</evidence>
<dbReference type="SMART" id="SM00343">
    <property type="entry name" value="ZnF_C2HC"/>
    <property type="match status" value="2"/>
</dbReference>
<dbReference type="InterPro" id="IPR036875">
    <property type="entry name" value="Znf_CCHC_sf"/>
</dbReference>
<feature type="region of interest" description="Disordered" evidence="1">
    <location>
        <begin position="133"/>
        <end position="152"/>
    </location>
</feature>
<dbReference type="GO" id="GO:0005524">
    <property type="term" value="F:ATP binding"/>
    <property type="evidence" value="ECO:0007669"/>
    <property type="project" value="InterPro"/>
</dbReference>
<name>A0A2B4RSR5_STYPI</name>
<dbReference type="InterPro" id="IPR027417">
    <property type="entry name" value="P-loop_NTPase"/>
</dbReference>
<dbReference type="EMBL" id="LSMT01000363">
    <property type="protein sequence ID" value="PFX19387.1"/>
    <property type="molecule type" value="Genomic_DNA"/>
</dbReference>
<dbReference type="InterPro" id="IPR011545">
    <property type="entry name" value="DEAD/DEAH_box_helicase_dom"/>
</dbReference>
<proteinExistence type="predicted"/>
<protein>
    <recommendedName>
        <fullName evidence="2">CCHC-type domain-containing protein</fullName>
    </recommendedName>
</protein>
<evidence type="ECO:0000259" key="2">
    <source>
        <dbReference type="SMART" id="SM00343"/>
    </source>
</evidence>
<accession>A0A2B4RSR5</accession>
<reference evidence="4" key="1">
    <citation type="journal article" date="2017" name="bioRxiv">
        <title>Comparative analysis of the genomes of Stylophora pistillata and Acropora digitifera provides evidence for extensive differences between species of corals.</title>
        <authorList>
            <person name="Voolstra C.R."/>
            <person name="Li Y."/>
            <person name="Liew Y.J."/>
            <person name="Baumgarten S."/>
            <person name="Zoccola D."/>
            <person name="Flot J.-F."/>
            <person name="Tambutte S."/>
            <person name="Allemand D."/>
            <person name="Aranda M."/>
        </authorList>
    </citation>
    <scope>NUCLEOTIDE SEQUENCE [LARGE SCALE GENOMIC DNA]</scope>
</reference>
<organism evidence="3 4">
    <name type="scientific">Stylophora pistillata</name>
    <name type="common">Smooth cauliflower coral</name>
    <dbReference type="NCBI Taxonomy" id="50429"/>
    <lineage>
        <taxon>Eukaryota</taxon>
        <taxon>Metazoa</taxon>
        <taxon>Cnidaria</taxon>
        <taxon>Anthozoa</taxon>
        <taxon>Hexacorallia</taxon>
        <taxon>Scleractinia</taxon>
        <taxon>Astrocoeniina</taxon>
        <taxon>Pocilloporidae</taxon>
        <taxon>Stylophora</taxon>
    </lineage>
</organism>